<dbReference type="AlphaFoldDB" id="A0A2W4JV75"/>
<dbReference type="InterPro" id="IPR013783">
    <property type="entry name" value="Ig-like_fold"/>
</dbReference>
<proteinExistence type="predicted"/>
<name>A0A2W4JV75_9PSEU</name>
<keyword evidence="1" id="KW-0175">Coiled coil</keyword>
<dbReference type="SUPFAM" id="SSF49265">
    <property type="entry name" value="Fibronectin type III"/>
    <property type="match status" value="1"/>
</dbReference>
<accession>A0A2W4JV75</accession>
<dbReference type="EMBL" id="QGUI01000002">
    <property type="protein sequence ID" value="PZN01616.1"/>
    <property type="molecule type" value="Genomic_DNA"/>
</dbReference>
<sequence>MVAGGGPDRGALMANRFTPRNPRWVDTEVATAQNFANRIEDGLEALDLGLDATEARVDALQAQLALLSDGRIPYGPTSARPSPAKGQLYFDEDLGKPLIGNGSSWIEFGTGEPPSGPGSSTAPQNFTAVVQPNNAILCSWSPVPGASHYKLYEVRSPNGVSGADNITTTSTVRTPSTMGYYEYWVTAFVDGVESAQSNHGICSLPYGSDPQNPGTGTPAGSPAELLAFGAGGGEWNLGVGYPSGHVDITPQQLMNGWSQAPYFYITEDGAWVHFQVPMNGGRTSSNTKYPRTELREYRNGSKASWNGSSGTHLMSYRARMMHIENDKPEAVIGQIHDGDDDTLQIRWENGNLRASINGSKHPTSLGNFPIGAEFAVEIKLVSGTLTIKVNGSTKITTNPGYGSGQYFKIGMYAQQNNRDQNNPANGYASCDIRDLVVQHS</sequence>
<organism evidence="3">
    <name type="scientific">Thermocrispum agreste</name>
    <dbReference type="NCBI Taxonomy" id="37925"/>
    <lineage>
        <taxon>Bacteria</taxon>
        <taxon>Bacillati</taxon>
        <taxon>Actinomycetota</taxon>
        <taxon>Actinomycetes</taxon>
        <taxon>Pseudonocardiales</taxon>
        <taxon>Pseudonocardiaceae</taxon>
        <taxon>Thermocrispum</taxon>
    </lineage>
</organism>
<evidence type="ECO:0000256" key="1">
    <source>
        <dbReference type="SAM" id="Coils"/>
    </source>
</evidence>
<evidence type="ECO:0000259" key="2">
    <source>
        <dbReference type="Pfam" id="PF08787"/>
    </source>
</evidence>
<protein>
    <recommendedName>
        <fullName evidence="2">Alginate lyase 2 domain-containing protein</fullName>
    </recommendedName>
</protein>
<gene>
    <name evidence="3" type="ORF">DIU77_00085</name>
</gene>
<reference evidence="3" key="1">
    <citation type="submission" date="2018-05" db="EMBL/GenBank/DDBJ databases">
        <authorList>
            <person name="Lanie J.A."/>
            <person name="Ng W.-L."/>
            <person name="Kazmierczak K.M."/>
            <person name="Andrzejewski T.M."/>
            <person name="Davidsen T.M."/>
            <person name="Wayne K.J."/>
            <person name="Tettelin H."/>
            <person name="Glass J.I."/>
            <person name="Rusch D."/>
            <person name="Podicherti R."/>
            <person name="Tsui H.-C.T."/>
            <person name="Winkler M.E."/>
        </authorList>
    </citation>
    <scope>NUCLEOTIDE SEQUENCE</scope>
    <source>
        <strain evidence="3">ZC4RG45</strain>
    </source>
</reference>
<feature type="domain" description="Alginate lyase 2" evidence="2">
    <location>
        <begin position="234"/>
        <end position="439"/>
    </location>
</feature>
<dbReference type="InterPro" id="IPR014895">
    <property type="entry name" value="Alginate_lyase_2"/>
</dbReference>
<evidence type="ECO:0000313" key="3">
    <source>
        <dbReference type="EMBL" id="PZN01616.1"/>
    </source>
</evidence>
<dbReference type="Gene3D" id="2.60.40.10">
    <property type="entry name" value="Immunoglobulins"/>
    <property type="match status" value="1"/>
</dbReference>
<dbReference type="GO" id="GO:0005975">
    <property type="term" value="P:carbohydrate metabolic process"/>
    <property type="evidence" value="ECO:0007669"/>
    <property type="project" value="UniProtKB-ARBA"/>
</dbReference>
<dbReference type="SUPFAM" id="SSF49899">
    <property type="entry name" value="Concanavalin A-like lectins/glucanases"/>
    <property type="match status" value="1"/>
</dbReference>
<dbReference type="InterPro" id="IPR013320">
    <property type="entry name" value="ConA-like_dom_sf"/>
</dbReference>
<feature type="coiled-coil region" evidence="1">
    <location>
        <begin position="43"/>
        <end position="70"/>
    </location>
</feature>
<comment type="caution">
    <text evidence="3">The sequence shown here is derived from an EMBL/GenBank/DDBJ whole genome shotgun (WGS) entry which is preliminary data.</text>
</comment>
<dbReference type="Pfam" id="PF08787">
    <property type="entry name" value="Alginate_lyase2"/>
    <property type="match status" value="1"/>
</dbReference>
<dbReference type="Gene3D" id="2.60.120.200">
    <property type="match status" value="1"/>
</dbReference>
<dbReference type="InterPro" id="IPR036116">
    <property type="entry name" value="FN3_sf"/>
</dbReference>